<protein>
    <submittedName>
        <fullName evidence="1">Uncharacterized protein</fullName>
    </submittedName>
</protein>
<comment type="caution">
    <text evidence="1">The sequence shown here is derived from an EMBL/GenBank/DDBJ whole genome shotgun (WGS) entry which is preliminary data.</text>
</comment>
<proteinExistence type="predicted"/>
<evidence type="ECO:0000313" key="2">
    <source>
        <dbReference type="Proteomes" id="UP000828941"/>
    </source>
</evidence>
<organism evidence="1 2">
    <name type="scientific">Bauhinia variegata</name>
    <name type="common">Purple orchid tree</name>
    <name type="synonym">Phanera variegata</name>
    <dbReference type="NCBI Taxonomy" id="167791"/>
    <lineage>
        <taxon>Eukaryota</taxon>
        <taxon>Viridiplantae</taxon>
        <taxon>Streptophyta</taxon>
        <taxon>Embryophyta</taxon>
        <taxon>Tracheophyta</taxon>
        <taxon>Spermatophyta</taxon>
        <taxon>Magnoliopsida</taxon>
        <taxon>eudicotyledons</taxon>
        <taxon>Gunneridae</taxon>
        <taxon>Pentapetalae</taxon>
        <taxon>rosids</taxon>
        <taxon>fabids</taxon>
        <taxon>Fabales</taxon>
        <taxon>Fabaceae</taxon>
        <taxon>Cercidoideae</taxon>
        <taxon>Cercideae</taxon>
        <taxon>Bauhiniinae</taxon>
        <taxon>Bauhinia</taxon>
    </lineage>
</organism>
<accession>A0ACB9PBT0</accession>
<dbReference type="Proteomes" id="UP000828941">
    <property type="component" value="Chromosome 5"/>
</dbReference>
<name>A0ACB9PBT0_BAUVA</name>
<reference evidence="1 2" key="1">
    <citation type="journal article" date="2022" name="DNA Res.">
        <title>Chromosomal-level genome assembly of the orchid tree Bauhinia variegata (Leguminosae; Cercidoideae) supports the allotetraploid origin hypothesis of Bauhinia.</title>
        <authorList>
            <person name="Zhong Y."/>
            <person name="Chen Y."/>
            <person name="Zheng D."/>
            <person name="Pang J."/>
            <person name="Liu Y."/>
            <person name="Luo S."/>
            <person name="Meng S."/>
            <person name="Qian L."/>
            <person name="Wei D."/>
            <person name="Dai S."/>
            <person name="Zhou R."/>
        </authorList>
    </citation>
    <scope>NUCLEOTIDE SEQUENCE [LARGE SCALE GENOMIC DNA]</scope>
    <source>
        <strain evidence="1">BV-YZ2020</strain>
    </source>
</reference>
<keyword evidence="2" id="KW-1185">Reference proteome</keyword>
<sequence length="74" mass="8511">MATIRNALLHNGDDDKDHNPLTLSDEQILEEIYETHVHSDVKFDVESLFILVDNIHKRSTQIVDGVVQVEHLHI</sequence>
<evidence type="ECO:0000313" key="1">
    <source>
        <dbReference type="EMBL" id="KAI4345937.1"/>
    </source>
</evidence>
<dbReference type="EMBL" id="CM039430">
    <property type="protein sequence ID" value="KAI4345937.1"/>
    <property type="molecule type" value="Genomic_DNA"/>
</dbReference>
<gene>
    <name evidence="1" type="ORF">L6164_013022</name>
</gene>